<dbReference type="SUPFAM" id="SSF52151">
    <property type="entry name" value="FabD/lysophospholipase-like"/>
    <property type="match status" value="1"/>
</dbReference>
<proteinExistence type="inferred from homology"/>
<gene>
    <name evidence="5" type="ORF">DFH01_26960</name>
</gene>
<evidence type="ECO:0000313" key="6">
    <source>
        <dbReference type="Proteomes" id="UP000245765"/>
    </source>
</evidence>
<evidence type="ECO:0000256" key="2">
    <source>
        <dbReference type="ARBA" id="ARBA00023098"/>
    </source>
</evidence>
<keyword evidence="6" id="KW-1185">Reference proteome</keyword>
<sequence>MPGTVRILSLDGGGIRGLIPAVALGHIAAALGMPGKSLANAFHLVAGTSTGGIMAAGLCAPGALRHGPAELAELYTVHGGTIFPPGAWTRRNPISECKYEPSALEQLLAQRLGQTQLREVAPELLVTAWDLERARPKLFSSWRARLNGSEDFRLRDVARATSAAPTYFPPAIVESLDANYPAAQRRHALVDGGVFANDPAAVALAEARRIFPKADRALVLSLGTGARVNRINGDKAQGFGFAGWLPGLIDVFMDGASALTEHEMMLRQARDELAYFRLQVELDPPPPAFTMDDVAQPTIGGLQKLGEQVFARFKASGALNGLIMEMQKPLASPAAMGFDPDAPGPRLS</sequence>
<keyword evidence="3" id="KW-0378">Hydrolase</keyword>
<evidence type="ECO:0000256" key="3">
    <source>
        <dbReference type="PROSITE-ProRule" id="PRU01161"/>
    </source>
</evidence>
<evidence type="ECO:0000259" key="4">
    <source>
        <dbReference type="PROSITE" id="PS51635"/>
    </source>
</evidence>
<accession>A0A317F487</accession>
<dbReference type="Pfam" id="PF01734">
    <property type="entry name" value="Patatin"/>
    <property type="match status" value="1"/>
</dbReference>
<dbReference type="CDD" id="cd07199">
    <property type="entry name" value="Pat17_PNPLA8_PNPLA9_like"/>
    <property type="match status" value="1"/>
</dbReference>
<dbReference type="PROSITE" id="PS51635">
    <property type="entry name" value="PNPLA"/>
    <property type="match status" value="1"/>
</dbReference>
<organism evidence="5 6">
    <name type="scientific">Falsiroseomonas bella</name>
    <dbReference type="NCBI Taxonomy" id="2184016"/>
    <lineage>
        <taxon>Bacteria</taxon>
        <taxon>Pseudomonadati</taxon>
        <taxon>Pseudomonadota</taxon>
        <taxon>Alphaproteobacteria</taxon>
        <taxon>Acetobacterales</taxon>
        <taxon>Roseomonadaceae</taxon>
        <taxon>Falsiroseomonas</taxon>
    </lineage>
</organism>
<reference evidence="6" key="1">
    <citation type="submission" date="2018-05" db="EMBL/GenBank/DDBJ databases">
        <authorList>
            <person name="Du Z."/>
            <person name="Wang X."/>
        </authorList>
    </citation>
    <scope>NUCLEOTIDE SEQUENCE [LARGE SCALE GENOMIC DNA]</scope>
    <source>
        <strain evidence="6">CQN31</strain>
    </source>
</reference>
<feature type="short sequence motif" description="GXSXG" evidence="3">
    <location>
        <begin position="47"/>
        <end position="51"/>
    </location>
</feature>
<evidence type="ECO:0000256" key="1">
    <source>
        <dbReference type="ARBA" id="ARBA00010240"/>
    </source>
</evidence>
<comment type="caution">
    <text evidence="5">The sequence shown here is derived from an EMBL/GenBank/DDBJ whole genome shotgun (WGS) entry which is preliminary data.</text>
</comment>
<dbReference type="PANTHER" id="PTHR32176">
    <property type="entry name" value="XYLOSE ISOMERASE"/>
    <property type="match status" value="1"/>
</dbReference>
<dbReference type="AlphaFoldDB" id="A0A317F487"/>
<dbReference type="InterPro" id="IPR002641">
    <property type="entry name" value="PNPLA_dom"/>
</dbReference>
<dbReference type="EMBL" id="QGNA01000009">
    <property type="protein sequence ID" value="PWS33981.1"/>
    <property type="molecule type" value="Genomic_DNA"/>
</dbReference>
<protein>
    <submittedName>
        <fullName evidence="5">Patatin</fullName>
    </submittedName>
</protein>
<feature type="short sequence motif" description="GXGXXG" evidence="3">
    <location>
        <begin position="12"/>
        <end position="17"/>
    </location>
</feature>
<keyword evidence="3" id="KW-0442">Lipid degradation</keyword>
<dbReference type="Gene3D" id="3.40.1090.10">
    <property type="entry name" value="Cytosolic phospholipase A2 catalytic domain"/>
    <property type="match status" value="1"/>
</dbReference>
<evidence type="ECO:0000313" key="5">
    <source>
        <dbReference type="EMBL" id="PWS33981.1"/>
    </source>
</evidence>
<feature type="domain" description="PNPLA" evidence="4">
    <location>
        <begin position="8"/>
        <end position="204"/>
    </location>
</feature>
<dbReference type="OrthoDB" id="9807112at2"/>
<dbReference type="RefSeq" id="WP_109873642.1">
    <property type="nucleotide sequence ID" value="NZ_QGNA01000009.1"/>
</dbReference>
<feature type="active site" description="Nucleophile" evidence="3">
    <location>
        <position position="49"/>
    </location>
</feature>
<name>A0A317F487_9PROT</name>
<dbReference type="Proteomes" id="UP000245765">
    <property type="component" value="Unassembled WGS sequence"/>
</dbReference>
<dbReference type="GO" id="GO:0004620">
    <property type="term" value="F:phospholipase activity"/>
    <property type="evidence" value="ECO:0007669"/>
    <property type="project" value="TreeGrafter"/>
</dbReference>
<keyword evidence="2 3" id="KW-0443">Lipid metabolism</keyword>
<comment type="similarity">
    <text evidence="1">Belongs to the patatin family.</text>
</comment>
<feature type="short sequence motif" description="DGA/G" evidence="3">
    <location>
        <begin position="191"/>
        <end position="193"/>
    </location>
</feature>
<dbReference type="GO" id="GO:0016042">
    <property type="term" value="P:lipid catabolic process"/>
    <property type="evidence" value="ECO:0007669"/>
    <property type="project" value="UniProtKB-UniRule"/>
</dbReference>
<dbReference type="GO" id="GO:0047372">
    <property type="term" value="F:monoacylglycerol lipase activity"/>
    <property type="evidence" value="ECO:0007669"/>
    <property type="project" value="TreeGrafter"/>
</dbReference>
<dbReference type="PANTHER" id="PTHR32176:SF92">
    <property type="entry name" value="XYLOSE ISOMERASE"/>
    <property type="match status" value="1"/>
</dbReference>
<feature type="active site" description="Proton acceptor" evidence="3">
    <location>
        <position position="191"/>
    </location>
</feature>
<dbReference type="InterPro" id="IPR016035">
    <property type="entry name" value="Acyl_Trfase/lysoPLipase"/>
</dbReference>